<evidence type="ECO:0000259" key="2">
    <source>
        <dbReference type="Pfam" id="PF21722"/>
    </source>
</evidence>
<dbReference type="Proteomes" id="UP000265745">
    <property type="component" value="Unassembled WGS sequence"/>
</dbReference>
<protein>
    <recommendedName>
        <fullName evidence="5">Phage tail protein</fullName>
    </recommendedName>
</protein>
<sequence>MTDQNSQFMAILTAVGEAKQANANALGIPWVITQMGVGDANGTDPDPNRLQTSLINERRRAPLNRLDIDPNNDAIIIAEQVIPENVGGWWIREIGLYDEDNDLVAVANCPPTFKPELSQGSGRTQVVRLNILVSSTEYIQLKIDPSVVLATRAYADSLIVNHKAETDPHPQYQLRGAITSLSANTQLNADHEGLILLSAASGTRTYTLPAATSSLGVRELVLRRTDASSNALIIAASGTDKLRLDTTAQASGQSTTELLFSGDWLRLRSDGAGNWWCVGQAELPGGLANGLIQFATAGSHTFTVPPVLRSGRRIATVTVTGGGASGGHVSSGEVRADAAGGSAGGTAIKRQPLAGVASVAVTVGAGGAGVLDGVGNPGASSSFGSYLSATGAQVGGGTPGFPGVPGNGIGGDLNLFGSPGNPITVVLSASAPLQVSGHSGGSGGSSYWGGGGRGGFSITNNPYAPGAGGGGNVNGSGVPSTPGHPGIVVIQW</sequence>
<dbReference type="InterPro" id="IPR051934">
    <property type="entry name" value="Phage_Tail_Fiber_Structural"/>
</dbReference>
<evidence type="ECO:0000313" key="3">
    <source>
        <dbReference type="EMBL" id="RHW21698.1"/>
    </source>
</evidence>
<keyword evidence="4" id="KW-1185">Reference proteome</keyword>
<dbReference type="InterPro" id="IPR049304">
    <property type="entry name" value="Gly_rich_dom"/>
</dbReference>
<evidence type="ECO:0000313" key="4">
    <source>
        <dbReference type="Proteomes" id="UP000265745"/>
    </source>
</evidence>
<dbReference type="RefSeq" id="WP_119701067.1">
    <property type="nucleotide sequence ID" value="NZ_QJSA01000005.1"/>
</dbReference>
<dbReference type="PANTHER" id="PTHR35191:SF1">
    <property type="entry name" value="PROPHAGE SIDE TAIL FIBER PROTEIN HOMOLOG STFQ-RELATED"/>
    <property type="match status" value="1"/>
</dbReference>
<dbReference type="EMBL" id="QJSA01000005">
    <property type="protein sequence ID" value="RHW21698.1"/>
    <property type="molecule type" value="Genomic_DNA"/>
</dbReference>
<dbReference type="PANTHER" id="PTHR35191">
    <property type="entry name" value="PROPHAGE SIDE TAIL FIBER PROTEIN HOMOLOG STFQ-RELATED"/>
    <property type="match status" value="1"/>
</dbReference>
<feature type="domain" description="Phage tail fibre protein N-terminal" evidence="1">
    <location>
        <begin position="6"/>
        <end position="152"/>
    </location>
</feature>
<dbReference type="Pfam" id="PF21722">
    <property type="entry name" value="Gly_rich_2"/>
    <property type="match status" value="1"/>
</dbReference>
<comment type="caution">
    <text evidence="3">The sequence shown here is derived from an EMBL/GenBank/DDBJ whole genome shotgun (WGS) entry which is preliminary data.</text>
</comment>
<evidence type="ECO:0008006" key="5">
    <source>
        <dbReference type="Google" id="ProtNLM"/>
    </source>
</evidence>
<dbReference type="OrthoDB" id="9810174at2"/>
<evidence type="ECO:0000259" key="1">
    <source>
        <dbReference type="Pfam" id="PF12571"/>
    </source>
</evidence>
<proteinExistence type="predicted"/>
<organism evidence="3 4">
    <name type="scientific">Pseudomonas jilinensis</name>
    <dbReference type="NCBI Taxonomy" id="2078689"/>
    <lineage>
        <taxon>Bacteria</taxon>
        <taxon>Pseudomonadati</taxon>
        <taxon>Pseudomonadota</taxon>
        <taxon>Gammaproteobacteria</taxon>
        <taxon>Pseudomonadales</taxon>
        <taxon>Pseudomonadaceae</taxon>
        <taxon>Pseudomonas</taxon>
    </lineage>
</organism>
<gene>
    <name evidence="3" type="ORF">C2846_07035</name>
</gene>
<dbReference type="Pfam" id="PF12571">
    <property type="entry name" value="Phage_tail_fib"/>
    <property type="match status" value="1"/>
</dbReference>
<dbReference type="AlphaFoldDB" id="A0A396RYI5"/>
<feature type="domain" description="Glycine-rich" evidence="2">
    <location>
        <begin position="310"/>
        <end position="492"/>
    </location>
</feature>
<name>A0A396RYI5_9PSED</name>
<dbReference type="InterPro" id="IPR022225">
    <property type="entry name" value="Phage_tail_fibre_N"/>
</dbReference>
<reference evidence="3 4" key="1">
    <citation type="submission" date="2018-06" db="EMBL/GenBank/DDBJ databases">
        <title>Pseudomonas jilinensis sp. nov., isolated from the production water of Jilin Oilfield in China.</title>
        <authorList>
            <person name="Wang J."/>
        </authorList>
    </citation>
    <scope>NUCLEOTIDE SEQUENCE [LARGE SCALE GENOMIC DNA]</scope>
    <source>
        <strain evidence="3 4">JS15-10A1</strain>
    </source>
</reference>
<accession>A0A396RYI5</accession>